<evidence type="ECO:0000313" key="2">
    <source>
        <dbReference type="Proteomes" id="UP000616608"/>
    </source>
</evidence>
<comment type="caution">
    <text evidence="1">The sequence shown here is derived from an EMBL/GenBank/DDBJ whole genome shotgun (WGS) entry which is preliminary data.</text>
</comment>
<accession>A0A917G0L5</accession>
<sequence length="74" mass="8957">MRVFLFCCITYKELNDYLSNRKYGNSPYFIYTHLEFAYLVDLASIEKRTTSIFEYEKELYSILFCKLNLAKEKN</sequence>
<proteinExistence type="predicted"/>
<keyword evidence="2" id="KW-1185">Reference proteome</keyword>
<organism evidence="1 2">
    <name type="scientific">Lysinibacillus alkalisoli</name>
    <dbReference type="NCBI Taxonomy" id="1911548"/>
    <lineage>
        <taxon>Bacteria</taxon>
        <taxon>Bacillati</taxon>
        <taxon>Bacillota</taxon>
        <taxon>Bacilli</taxon>
        <taxon>Bacillales</taxon>
        <taxon>Bacillaceae</taxon>
        <taxon>Lysinibacillus</taxon>
    </lineage>
</organism>
<dbReference type="Proteomes" id="UP000616608">
    <property type="component" value="Unassembled WGS sequence"/>
</dbReference>
<reference evidence="1" key="2">
    <citation type="submission" date="2020-09" db="EMBL/GenBank/DDBJ databases">
        <authorList>
            <person name="Sun Q."/>
            <person name="Zhou Y."/>
        </authorList>
    </citation>
    <scope>NUCLEOTIDE SEQUENCE</scope>
    <source>
        <strain evidence="1">CGMCC 1.15760</strain>
    </source>
</reference>
<protein>
    <submittedName>
        <fullName evidence="1">Uncharacterized protein</fullName>
    </submittedName>
</protein>
<dbReference type="EMBL" id="BMJT01000003">
    <property type="protein sequence ID" value="GGG16856.1"/>
    <property type="molecule type" value="Genomic_DNA"/>
</dbReference>
<name>A0A917G0L5_9BACI</name>
<evidence type="ECO:0000313" key="1">
    <source>
        <dbReference type="EMBL" id="GGG16856.1"/>
    </source>
</evidence>
<dbReference type="AlphaFoldDB" id="A0A917G0L5"/>
<reference evidence="1" key="1">
    <citation type="journal article" date="2014" name="Int. J. Syst. Evol. Microbiol.">
        <title>Complete genome sequence of Corynebacterium casei LMG S-19264T (=DSM 44701T), isolated from a smear-ripened cheese.</title>
        <authorList>
            <consortium name="US DOE Joint Genome Institute (JGI-PGF)"/>
            <person name="Walter F."/>
            <person name="Albersmeier A."/>
            <person name="Kalinowski J."/>
            <person name="Ruckert C."/>
        </authorList>
    </citation>
    <scope>NUCLEOTIDE SEQUENCE</scope>
    <source>
        <strain evidence="1">CGMCC 1.15760</strain>
    </source>
</reference>
<gene>
    <name evidence="1" type="ORF">GCM10007425_09010</name>
</gene>